<dbReference type="InterPro" id="IPR058625">
    <property type="entry name" value="MdtA-like_BSH"/>
</dbReference>
<dbReference type="RefSeq" id="WP_040992408.1">
    <property type="nucleotide sequence ID" value="NZ_JTKH01000024.1"/>
</dbReference>
<accession>A0A0C2JEW5</accession>
<dbReference type="AlphaFoldDB" id="A0A0C2JEW5"/>
<feature type="signal peptide" evidence="2">
    <location>
        <begin position="1"/>
        <end position="19"/>
    </location>
</feature>
<reference evidence="5 6" key="1">
    <citation type="submission" date="2014-11" db="EMBL/GenBank/DDBJ databases">
        <title>Draft Genome Sequence of Vibrio piscirenalis strains CECT 8603T and CECT 8604, two marine Gammaproteobacterium isolated from cultured gilthead sea bream (Sparus aurata).</title>
        <authorList>
            <person name="Arahal D.R."/>
            <person name="Rodrigo-Torres L."/>
            <person name="Lucena T."/>
            <person name="Pujalte M.J."/>
        </authorList>
    </citation>
    <scope>NUCLEOTIDE SEQUENCE [LARGE SCALE GENOMIC DNA]</scope>
    <source>
        <strain evidence="5 6">DCR 1-4-2</strain>
    </source>
</reference>
<dbReference type="Proteomes" id="UP000031672">
    <property type="component" value="Unassembled WGS sequence"/>
</dbReference>
<dbReference type="SUPFAM" id="SSF111369">
    <property type="entry name" value="HlyD-like secretion proteins"/>
    <property type="match status" value="1"/>
</dbReference>
<feature type="domain" description="Multidrug resistance protein MdtA-like alpha-helical hairpin" evidence="3">
    <location>
        <begin position="72"/>
        <end position="138"/>
    </location>
</feature>
<feature type="domain" description="Multidrug resistance protein MdtA-like barrel-sandwich hybrid" evidence="4">
    <location>
        <begin position="31"/>
        <end position="165"/>
    </location>
</feature>
<dbReference type="Gene3D" id="2.40.30.170">
    <property type="match status" value="1"/>
</dbReference>
<dbReference type="PANTHER" id="PTHR30469">
    <property type="entry name" value="MULTIDRUG RESISTANCE PROTEIN MDTA"/>
    <property type="match status" value="1"/>
</dbReference>
<organism evidence="5 6">
    <name type="scientific">Vibrio renipiscarius</name>
    <dbReference type="NCBI Taxonomy" id="1461322"/>
    <lineage>
        <taxon>Bacteria</taxon>
        <taxon>Pseudomonadati</taxon>
        <taxon>Pseudomonadota</taxon>
        <taxon>Gammaproteobacteria</taxon>
        <taxon>Vibrionales</taxon>
        <taxon>Vibrionaceae</taxon>
        <taxon>Vibrio</taxon>
    </lineage>
</organism>
<dbReference type="Pfam" id="PF25917">
    <property type="entry name" value="BSH_RND"/>
    <property type="match status" value="1"/>
</dbReference>
<feature type="chain" id="PRO_5009758609" evidence="2">
    <location>
        <begin position="20"/>
        <end position="261"/>
    </location>
</feature>
<keyword evidence="6" id="KW-1185">Reference proteome</keyword>
<sequence length="261" mass="28995">MKTTMIALIGLVFACTIQAADLIGYVQGLNKQSVVAQVNGVVEVANLEVGDRVTQHQMLVQIKPNDFQFSVNKAKAHLALAEADLALREATYRRYQALSKKNSLSIGELDTARAAFLSAQASVMVAKINYDQCQQDLADTTVEAQLSGYIASKPTQVGAWVSEGELLYEIINIDKVTLSFMASEYDLKYFTVEQKVVVWSETNPEIKMAAKVQRIGVEKHNQTYPILVEIDNHNHPFKPGMSVYVSTQMSLLTHPLTKEVW</sequence>
<dbReference type="PROSITE" id="PS51257">
    <property type="entry name" value="PROKAR_LIPOPROTEIN"/>
    <property type="match status" value="1"/>
</dbReference>
<evidence type="ECO:0000256" key="2">
    <source>
        <dbReference type="SAM" id="SignalP"/>
    </source>
</evidence>
<evidence type="ECO:0000313" key="5">
    <source>
        <dbReference type="EMBL" id="KII76469.1"/>
    </source>
</evidence>
<keyword evidence="2" id="KW-0732">Signal</keyword>
<dbReference type="Pfam" id="PF25876">
    <property type="entry name" value="HH_MFP_RND"/>
    <property type="match status" value="1"/>
</dbReference>
<evidence type="ECO:0000259" key="3">
    <source>
        <dbReference type="Pfam" id="PF25876"/>
    </source>
</evidence>
<evidence type="ECO:0000313" key="6">
    <source>
        <dbReference type="Proteomes" id="UP000031672"/>
    </source>
</evidence>
<name>A0A0C2JEW5_9VIBR</name>
<dbReference type="InterPro" id="IPR006143">
    <property type="entry name" value="RND_pump_MFP"/>
</dbReference>
<evidence type="ECO:0000259" key="4">
    <source>
        <dbReference type="Pfam" id="PF25917"/>
    </source>
</evidence>
<dbReference type="EMBL" id="JTKH01000024">
    <property type="protein sequence ID" value="KII76469.1"/>
    <property type="molecule type" value="Genomic_DNA"/>
</dbReference>
<dbReference type="GO" id="GO:0015562">
    <property type="term" value="F:efflux transmembrane transporter activity"/>
    <property type="evidence" value="ECO:0007669"/>
    <property type="project" value="TreeGrafter"/>
</dbReference>
<dbReference type="Gene3D" id="2.40.50.100">
    <property type="match status" value="1"/>
</dbReference>
<dbReference type="OrthoDB" id="9800613at2"/>
<dbReference type="Gene3D" id="1.10.287.470">
    <property type="entry name" value="Helix hairpin bin"/>
    <property type="match status" value="1"/>
</dbReference>
<comment type="caution">
    <text evidence="5">The sequence shown here is derived from an EMBL/GenBank/DDBJ whole genome shotgun (WGS) entry which is preliminary data.</text>
</comment>
<comment type="similarity">
    <text evidence="1">Belongs to the membrane fusion protein (MFP) (TC 8.A.1) family.</text>
</comment>
<dbReference type="STRING" id="1461322.OJ16_16920"/>
<accession>A0A0C2JJ47</accession>
<dbReference type="GO" id="GO:1990281">
    <property type="term" value="C:efflux pump complex"/>
    <property type="evidence" value="ECO:0007669"/>
    <property type="project" value="TreeGrafter"/>
</dbReference>
<proteinExistence type="inferred from homology"/>
<evidence type="ECO:0000256" key="1">
    <source>
        <dbReference type="ARBA" id="ARBA00009477"/>
    </source>
</evidence>
<dbReference type="NCBIfam" id="TIGR01730">
    <property type="entry name" value="RND_mfp"/>
    <property type="match status" value="1"/>
</dbReference>
<gene>
    <name evidence="5" type="ORF">OJ16_16920</name>
</gene>
<protein>
    <submittedName>
        <fullName evidence="5">Uncharacterized protein</fullName>
    </submittedName>
</protein>
<dbReference type="InterPro" id="IPR058624">
    <property type="entry name" value="MdtA-like_HH"/>
</dbReference>